<sequence>MIPRDASHTLSSLAAGYPVLAVTGPRQSGKTTLCRALFPALPYASLEDPDTRQFAQEDTRGFLAQYPDGAVLDEAQRCPDLFAYLQRRVDEDPRPGRFVLTGSQQFGLMSGISQSLAGRVALLHLLPLGIAELRAGGLLPPSLDRLLLDGGYPPVHDRRLDPAIWYANYVQTYLERDVRQLINVRDLAQFQRFVRLCAGRTGQLLNLSALGDEAGVSHNTAGQWLSVLEASYLIHRLPPHHRNFNKRLVKTPKLYFLDTGLAARLLGIETESQLATHPLRGALFETWVVSEHLKARFNRGLPANLSFWRDRAGHEVDLIIERDNRLWPVEAKAGSTITADASRSLLRWLDVAADAAAEPTLVYAGEHAQTRNGVKWIPWREWQPHV</sequence>
<dbReference type="InterPro" id="IPR041682">
    <property type="entry name" value="AAA_14"/>
</dbReference>
<organism evidence="3 4">
    <name type="scientific">Immundisolibacter cernigliae</name>
    <dbReference type="NCBI Taxonomy" id="1810504"/>
    <lineage>
        <taxon>Bacteria</taxon>
        <taxon>Pseudomonadati</taxon>
        <taxon>Pseudomonadota</taxon>
        <taxon>Gammaproteobacteria</taxon>
        <taxon>Immundisolibacterales</taxon>
        <taxon>Immundisolibacteraceae</taxon>
        <taxon>Immundisolibacter</taxon>
    </lineage>
</organism>
<dbReference type="Pfam" id="PF13173">
    <property type="entry name" value="AAA_14"/>
    <property type="match status" value="1"/>
</dbReference>
<keyword evidence="4" id="KW-1185">Reference proteome</keyword>
<dbReference type="PANTHER" id="PTHR43566">
    <property type="entry name" value="CONSERVED PROTEIN"/>
    <property type="match status" value="1"/>
</dbReference>
<dbReference type="OrthoDB" id="9771844at2"/>
<dbReference type="KEGG" id="gbi:PG2T_04150"/>
<dbReference type="PANTHER" id="PTHR43566:SF2">
    <property type="entry name" value="DUF4143 DOMAIN-CONTAINING PROTEIN"/>
    <property type="match status" value="1"/>
</dbReference>
<dbReference type="Pfam" id="PF13635">
    <property type="entry name" value="DUF4143"/>
    <property type="match status" value="1"/>
</dbReference>
<dbReference type="SUPFAM" id="SSF52540">
    <property type="entry name" value="P-loop containing nucleoside triphosphate hydrolases"/>
    <property type="match status" value="1"/>
</dbReference>
<proteinExistence type="predicted"/>
<feature type="domain" description="AAA" evidence="1">
    <location>
        <begin position="18"/>
        <end position="133"/>
    </location>
</feature>
<dbReference type="RefSeq" id="WP_068802956.1">
    <property type="nucleotide sequence ID" value="NZ_CP014671.1"/>
</dbReference>
<protein>
    <submittedName>
        <fullName evidence="3">AAA family ATPase</fullName>
    </submittedName>
</protein>
<dbReference type="InterPro" id="IPR025420">
    <property type="entry name" value="DUF4143"/>
</dbReference>
<dbReference type="AlphaFoldDB" id="A0A1B1YRP1"/>
<accession>A0A1B1YRP1</accession>
<evidence type="ECO:0000313" key="4">
    <source>
        <dbReference type="Proteomes" id="UP000092952"/>
    </source>
</evidence>
<evidence type="ECO:0000259" key="2">
    <source>
        <dbReference type="Pfam" id="PF13635"/>
    </source>
</evidence>
<dbReference type="InterPro" id="IPR027417">
    <property type="entry name" value="P-loop_NTPase"/>
</dbReference>
<evidence type="ECO:0000259" key="1">
    <source>
        <dbReference type="Pfam" id="PF13173"/>
    </source>
</evidence>
<feature type="domain" description="DUF4143" evidence="2">
    <location>
        <begin position="175"/>
        <end position="334"/>
    </location>
</feature>
<dbReference type="EMBL" id="CP014671">
    <property type="protein sequence ID" value="ANX03460.1"/>
    <property type="molecule type" value="Genomic_DNA"/>
</dbReference>
<dbReference type="InParanoid" id="A0A1B1YRP1"/>
<gene>
    <name evidence="3" type="ORF">PG2T_04150</name>
</gene>
<dbReference type="Proteomes" id="UP000092952">
    <property type="component" value="Chromosome"/>
</dbReference>
<name>A0A1B1YRP1_9GAMM</name>
<dbReference type="STRING" id="1810504.PG2T_04150"/>
<reference evidence="4" key="1">
    <citation type="submission" date="2016-03" db="EMBL/GenBank/DDBJ databases">
        <title>Complete genome sequence of Solimmundus cernigliae, representing a novel lineage of polycyclic aromatic hydrocarbon degraders within the Gammaproteobacteria.</title>
        <authorList>
            <person name="Singleton D.R."/>
            <person name="Dickey A.N."/>
            <person name="Scholl E.H."/>
            <person name="Wright F.A."/>
            <person name="Aitken M.D."/>
        </authorList>
    </citation>
    <scope>NUCLEOTIDE SEQUENCE [LARGE SCALE GENOMIC DNA]</scope>
    <source>
        <strain evidence="4">TR3.2</strain>
    </source>
</reference>
<evidence type="ECO:0000313" key="3">
    <source>
        <dbReference type="EMBL" id="ANX03460.1"/>
    </source>
</evidence>